<dbReference type="InterPro" id="IPR001611">
    <property type="entry name" value="Leu-rich_rpt"/>
</dbReference>
<keyword evidence="8" id="KW-0472">Membrane</keyword>
<protein>
    <submittedName>
        <fullName evidence="12">Leucine Rich Repeat</fullName>
    </submittedName>
</protein>
<evidence type="ECO:0000313" key="12">
    <source>
        <dbReference type="EMBL" id="URE28651.1"/>
    </source>
</evidence>
<reference evidence="12" key="1">
    <citation type="submission" date="2022-05" db="EMBL/GenBank/DDBJ databases">
        <title>The Musa troglodytarum L. genome provides insights into the mechanism of non-climacteric behaviour and enrichment of carotenoids.</title>
        <authorList>
            <person name="Wang J."/>
        </authorList>
    </citation>
    <scope>NUCLEOTIDE SEQUENCE</scope>
    <source>
        <tissue evidence="12">Leaf</tissue>
    </source>
</reference>
<evidence type="ECO:0000256" key="2">
    <source>
        <dbReference type="ARBA" id="ARBA00022475"/>
    </source>
</evidence>
<evidence type="ECO:0000256" key="7">
    <source>
        <dbReference type="ARBA" id="ARBA00022989"/>
    </source>
</evidence>
<evidence type="ECO:0000256" key="6">
    <source>
        <dbReference type="ARBA" id="ARBA00022737"/>
    </source>
</evidence>
<dbReference type="PANTHER" id="PTHR48009">
    <property type="entry name" value="LEUCINE-RICH REPEAT (LRR) FAMILY PROTEIN"/>
    <property type="match status" value="1"/>
</dbReference>
<name>A0A9E7H8D4_9LILI</name>
<dbReference type="InterPro" id="IPR053213">
    <property type="entry name" value="RLP29"/>
</dbReference>
<keyword evidence="9" id="KW-0675">Receptor</keyword>
<evidence type="ECO:0000256" key="11">
    <source>
        <dbReference type="SAM" id="SignalP"/>
    </source>
</evidence>
<dbReference type="GO" id="GO:0051606">
    <property type="term" value="P:detection of stimulus"/>
    <property type="evidence" value="ECO:0007669"/>
    <property type="project" value="UniProtKB-ARBA"/>
</dbReference>
<feature type="signal peptide" evidence="11">
    <location>
        <begin position="1"/>
        <end position="28"/>
    </location>
</feature>
<keyword evidence="13" id="KW-1185">Reference proteome</keyword>
<keyword evidence="6" id="KW-0677">Repeat</keyword>
<gene>
    <name evidence="12" type="ORF">MUK42_17342</name>
</gene>
<evidence type="ECO:0000256" key="8">
    <source>
        <dbReference type="ARBA" id="ARBA00023136"/>
    </source>
</evidence>
<dbReference type="FunFam" id="3.80.10.10:FF:000299">
    <property type="entry name" value="Piriformospora indica-insensitive protein 2"/>
    <property type="match status" value="1"/>
</dbReference>
<dbReference type="SUPFAM" id="SSF52058">
    <property type="entry name" value="L domain-like"/>
    <property type="match status" value="1"/>
</dbReference>
<evidence type="ECO:0000256" key="10">
    <source>
        <dbReference type="ARBA" id="ARBA00023180"/>
    </source>
</evidence>
<dbReference type="SMART" id="SM00369">
    <property type="entry name" value="LRR_TYP"/>
    <property type="match status" value="5"/>
</dbReference>
<evidence type="ECO:0000256" key="5">
    <source>
        <dbReference type="ARBA" id="ARBA00022729"/>
    </source>
</evidence>
<dbReference type="PRINTS" id="PR00019">
    <property type="entry name" value="LEURICHRPT"/>
</dbReference>
<keyword evidence="3" id="KW-0433">Leucine-rich repeat</keyword>
<keyword evidence="5 11" id="KW-0732">Signal</keyword>
<dbReference type="EMBL" id="CP097510">
    <property type="protein sequence ID" value="URE28651.1"/>
    <property type="molecule type" value="Genomic_DNA"/>
</dbReference>
<evidence type="ECO:0000256" key="1">
    <source>
        <dbReference type="ARBA" id="ARBA00004251"/>
    </source>
</evidence>
<sequence>MSKPVANTAVSVLVFFLICLRITSEADAVAAPMEETEREALYLAIQGFVGSHWDGRNLYPDPCGWTPIQGVSCDVFEGLWYVVVVNIGPVLDNSLECSQEAAFSPQLFELKRLRSLSFFRCFTSVNQTTTLSQDWRKLSGSLETLEFRSNDGLTGAIPVDLALLSNLQSLVLVENSLTGELPQELGNLVRLKRMSLAGNRLSGQLPASLGNNLAELLILDLSGNSLSGSLPCSIGGMSSLLKLDLSNNHLNGDIPSELGKLKNLTLLDLRNNSLSGVTPSLGDMASLRYMLLSDNPLGGNLMQLGLRNLRSLTTLDLSNTGFVGGIPEYITDSRRLRFIALDNNNLTGSVPKKFQELSGLTALYLNDNNLTGELEFSDEFYRRMGSRFAAWNNPNLCCRFESSGRVLPGVQRCEN</sequence>
<dbReference type="FunFam" id="3.80.10.10:FF:000269">
    <property type="entry name" value="Piriformospora indica-insensitive protein 2"/>
    <property type="match status" value="1"/>
</dbReference>
<evidence type="ECO:0000256" key="9">
    <source>
        <dbReference type="ARBA" id="ARBA00023170"/>
    </source>
</evidence>
<evidence type="ECO:0000313" key="13">
    <source>
        <dbReference type="Proteomes" id="UP001055439"/>
    </source>
</evidence>
<keyword evidence="4" id="KW-0812">Transmembrane</keyword>
<dbReference type="GO" id="GO:0051707">
    <property type="term" value="P:response to other organism"/>
    <property type="evidence" value="ECO:0007669"/>
    <property type="project" value="UniProtKB-ARBA"/>
</dbReference>
<comment type="subcellular location">
    <subcellularLocation>
        <location evidence="1">Cell membrane</location>
        <topology evidence="1">Single-pass type I membrane protein</topology>
    </subcellularLocation>
</comment>
<feature type="chain" id="PRO_5038696215" evidence="11">
    <location>
        <begin position="29"/>
        <end position="415"/>
    </location>
</feature>
<organism evidence="12 13">
    <name type="scientific">Musa troglodytarum</name>
    <name type="common">fe'i banana</name>
    <dbReference type="NCBI Taxonomy" id="320322"/>
    <lineage>
        <taxon>Eukaryota</taxon>
        <taxon>Viridiplantae</taxon>
        <taxon>Streptophyta</taxon>
        <taxon>Embryophyta</taxon>
        <taxon>Tracheophyta</taxon>
        <taxon>Spermatophyta</taxon>
        <taxon>Magnoliopsida</taxon>
        <taxon>Liliopsida</taxon>
        <taxon>Zingiberales</taxon>
        <taxon>Musaceae</taxon>
        <taxon>Musa</taxon>
    </lineage>
</organism>
<proteinExistence type="predicted"/>
<dbReference type="Pfam" id="PF00560">
    <property type="entry name" value="LRR_1"/>
    <property type="match status" value="2"/>
</dbReference>
<evidence type="ECO:0000256" key="3">
    <source>
        <dbReference type="ARBA" id="ARBA00022614"/>
    </source>
</evidence>
<dbReference type="InterPro" id="IPR032675">
    <property type="entry name" value="LRR_dom_sf"/>
</dbReference>
<dbReference type="Proteomes" id="UP001055439">
    <property type="component" value="Chromosome 8"/>
</dbReference>
<dbReference type="FunFam" id="3.80.10.10:FF:000470">
    <property type="entry name" value="LRR receptor-like serine/threonine-protein kinase RPK2"/>
    <property type="match status" value="1"/>
</dbReference>
<dbReference type="InterPro" id="IPR003591">
    <property type="entry name" value="Leu-rich_rpt_typical-subtyp"/>
</dbReference>
<keyword evidence="2" id="KW-1003">Cell membrane</keyword>
<keyword evidence="10" id="KW-0325">Glycoprotein</keyword>
<dbReference type="Pfam" id="PF13855">
    <property type="entry name" value="LRR_8"/>
    <property type="match status" value="2"/>
</dbReference>
<dbReference type="OrthoDB" id="676979at2759"/>
<accession>A0A9E7H8D4</accession>
<evidence type="ECO:0000256" key="4">
    <source>
        <dbReference type="ARBA" id="ARBA00022692"/>
    </source>
</evidence>
<dbReference type="Gene3D" id="3.80.10.10">
    <property type="entry name" value="Ribonuclease Inhibitor"/>
    <property type="match status" value="1"/>
</dbReference>
<dbReference type="GO" id="GO:0005886">
    <property type="term" value="C:plasma membrane"/>
    <property type="evidence" value="ECO:0007669"/>
    <property type="project" value="UniProtKB-SubCell"/>
</dbReference>
<dbReference type="AlphaFoldDB" id="A0A9E7H8D4"/>
<dbReference type="PANTHER" id="PTHR48009:SF4">
    <property type="entry name" value="LEUCINE-RICH REPEAT (LRR) FAMILY PROTEIN"/>
    <property type="match status" value="1"/>
</dbReference>
<keyword evidence="7" id="KW-1133">Transmembrane helix</keyword>